<dbReference type="InterPro" id="IPR051017">
    <property type="entry name" value="Aldolase-II_Adducin_sf"/>
</dbReference>
<evidence type="ECO:0000313" key="3">
    <source>
        <dbReference type="EMBL" id="GAA4650411.1"/>
    </source>
</evidence>
<keyword evidence="4" id="KW-1185">Reference proteome</keyword>
<evidence type="ECO:0000256" key="1">
    <source>
        <dbReference type="ARBA" id="ARBA00037961"/>
    </source>
</evidence>
<dbReference type="Pfam" id="PF00596">
    <property type="entry name" value="Aldolase_II"/>
    <property type="match status" value="1"/>
</dbReference>
<proteinExistence type="inferred from homology"/>
<sequence>MTVLTPVMTKACNEEEKQLRQNLAACYRLIALYGWDDLVYTHISCRLPGIKRHFLINPYGMMFDEITASSLVKIDSQCQKVDESPWPVNPAGFVIHNAIHQAREDVCCVLHAHSVATVAVSVLECGLLPLTQHAMFIYHSLSYHDYEGPAVDPDECQRLQRDMGNNNVMFLRNHGVLVAGETVADAFQNFYFTQRACEMQIQAMSCGESLVAMEHEVIQDAYAKIQTATLHQGGMLTWPGLLRRLDRTDRSWRD</sequence>
<feature type="domain" description="Class II aldolase/adducin N-terminal" evidence="2">
    <location>
        <begin position="21"/>
        <end position="201"/>
    </location>
</feature>
<dbReference type="PANTHER" id="PTHR10672">
    <property type="entry name" value="ADDUCIN"/>
    <property type="match status" value="1"/>
</dbReference>
<dbReference type="InterPro" id="IPR001303">
    <property type="entry name" value="Aldolase_II/adducin_N"/>
</dbReference>
<evidence type="ECO:0000259" key="2">
    <source>
        <dbReference type="SMART" id="SM01007"/>
    </source>
</evidence>
<dbReference type="SUPFAM" id="SSF53639">
    <property type="entry name" value="AraD/HMP-PK domain-like"/>
    <property type="match status" value="1"/>
</dbReference>
<dbReference type="SMART" id="SM01007">
    <property type="entry name" value="Aldolase_II"/>
    <property type="match status" value="1"/>
</dbReference>
<name>A0ABP8V385_9GAMM</name>
<evidence type="ECO:0000313" key="4">
    <source>
        <dbReference type="Proteomes" id="UP001500604"/>
    </source>
</evidence>
<dbReference type="RefSeq" id="WP_345196580.1">
    <property type="nucleotide sequence ID" value="NZ_BAABFL010000393.1"/>
</dbReference>
<comment type="similarity">
    <text evidence="1">Belongs to the aldolase class II family.</text>
</comment>
<protein>
    <submittedName>
        <fullName evidence="3">Class II aldolase/adducin family protein</fullName>
    </submittedName>
</protein>
<comment type="caution">
    <text evidence="3">The sequence shown here is derived from an EMBL/GenBank/DDBJ whole genome shotgun (WGS) entry which is preliminary data.</text>
</comment>
<dbReference type="Proteomes" id="UP001500604">
    <property type="component" value="Unassembled WGS sequence"/>
</dbReference>
<dbReference type="InterPro" id="IPR036409">
    <property type="entry name" value="Aldolase_II/adducin_N_sf"/>
</dbReference>
<dbReference type="PANTHER" id="PTHR10672:SF3">
    <property type="entry name" value="PROTEIN HU-LI TAI SHAO"/>
    <property type="match status" value="1"/>
</dbReference>
<dbReference type="Gene3D" id="3.40.225.10">
    <property type="entry name" value="Class II aldolase/adducin N-terminal domain"/>
    <property type="match status" value="1"/>
</dbReference>
<gene>
    <name evidence="3" type="ORF">GCM10023116_26940</name>
</gene>
<dbReference type="NCBIfam" id="NF005451">
    <property type="entry name" value="PRK07044.1"/>
    <property type="match status" value="1"/>
</dbReference>
<dbReference type="EMBL" id="BAABFL010000393">
    <property type="protein sequence ID" value="GAA4650411.1"/>
    <property type="molecule type" value="Genomic_DNA"/>
</dbReference>
<organism evidence="3 4">
    <name type="scientific">Kistimonas scapharcae</name>
    <dbReference type="NCBI Taxonomy" id="1036133"/>
    <lineage>
        <taxon>Bacteria</taxon>
        <taxon>Pseudomonadati</taxon>
        <taxon>Pseudomonadota</taxon>
        <taxon>Gammaproteobacteria</taxon>
        <taxon>Oceanospirillales</taxon>
        <taxon>Endozoicomonadaceae</taxon>
        <taxon>Kistimonas</taxon>
    </lineage>
</organism>
<reference evidence="4" key="1">
    <citation type="journal article" date="2019" name="Int. J. Syst. Evol. Microbiol.">
        <title>The Global Catalogue of Microorganisms (GCM) 10K type strain sequencing project: providing services to taxonomists for standard genome sequencing and annotation.</title>
        <authorList>
            <consortium name="The Broad Institute Genomics Platform"/>
            <consortium name="The Broad Institute Genome Sequencing Center for Infectious Disease"/>
            <person name="Wu L."/>
            <person name="Ma J."/>
        </authorList>
    </citation>
    <scope>NUCLEOTIDE SEQUENCE [LARGE SCALE GENOMIC DNA]</scope>
    <source>
        <strain evidence="4">JCM 17805</strain>
    </source>
</reference>
<accession>A0ABP8V385</accession>